<dbReference type="InterPro" id="IPR036291">
    <property type="entry name" value="NAD(P)-bd_dom_sf"/>
</dbReference>
<dbReference type="Gene3D" id="3.90.180.10">
    <property type="entry name" value="Medium-chain alcohol dehydrogenases, catalytic domain"/>
    <property type="match status" value="1"/>
</dbReference>
<dbReference type="InterPro" id="IPR020843">
    <property type="entry name" value="ER"/>
</dbReference>
<dbReference type="SMART" id="SM00829">
    <property type="entry name" value="PKS_ER"/>
    <property type="match status" value="1"/>
</dbReference>
<dbReference type="OrthoDB" id="3509362at2759"/>
<evidence type="ECO:0000313" key="2">
    <source>
        <dbReference type="EMBL" id="KAF2119651.1"/>
    </source>
</evidence>
<dbReference type="PANTHER" id="PTHR45033">
    <property type="match status" value="1"/>
</dbReference>
<protein>
    <submittedName>
        <fullName evidence="2">NAD(P)-binding protein</fullName>
    </submittedName>
</protein>
<proteinExistence type="predicted"/>
<accession>A0A6A5ZN59</accession>
<dbReference type="InterPro" id="IPR013149">
    <property type="entry name" value="ADH-like_C"/>
</dbReference>
<name>A0A6A5ZN59_9PLEO</name>
<gene>
    <name evidence="2" type="ORF">BDV96DRAFT_642668</name>
</gene>
<sequence>MPSAWQIHGRTEYSDAKHELAALQNLRLNKDVPKPSNIPAGHVLVHIRAAALNYRDLMVIGHHKDYPGPHKLDLVPAADGAGQVEAVGEGSKWKVGERVVITSVSWEHYDYATNSGRVSPEAMEGKGAGNIDGTLTEYLVLPDTHLIPAPSHLSYPELAALPAAGATAIHALFYGPRKLKAGQTVLAQGTGGVSCFVIQIAAAVGATVIVTSSSDEKLKQARSFGATHTINYRTHPNWAAEVHKLTNGRGVDVTVDVAGAATIAQSLAATTTGGLVAIVGFLTDSMPQDLIMQILFGGYTVYGLMMYTQEMTRAMVELYAEKSLKPVVDKVFEWEDVKGAFELLASQKAVGKIVVKVGSE</sequence>
<dbReference type="InterPro" id="IPR052711">
    <property type="entry name" value="Zinc_ADH-like"/>
</dbReference>
<reference evidence="2" key="1">
    <citation type="journal article" date="2020" name="Stud. Mycol.">
        <title>101 Dothideomycetes genomes: a test case for predicting lifestyles and emergence of pathogens.</title>
        <authorList>
            <person name="Haridas S."/>
            <person name="Albert R."/>
            <person name="Binder M."/>
            <person name="Bloem J."/>
            <person name="Labutti K."/>
            <person name="Salamov A."/>
            <person name="Andreopoulos B."/>
            <person name="Baker S."/>
            <person name="Barry K."/>
            <person name="Bills G."/>
            <person name="Bluhm B."/>
            <person name="Cannon C."/>
            <person name="Castanera R."/>
            <person name="Culley D."/>
            <person name="Daum C."/>
            <person name="Ezra D."/>
            <person name="Gonzalez J."/>
            <person name="Henrissat B."/>
            <person name="Kuo A."/>
            <person name="Liang C."/>
            <person name="Lipzen A."/>
            <person name="Lutzoni F."/>
            <person name="Magnuson J."/>
            <person name="Mondo S."/>
            <person name="Nolan M."/>
            <person name="Ohm R."/>
            <person name="Pangilinan J."/>
            <person name="Park H.-J."/>
            <person name="Ramirez L."/>
            <person name="Alfaro M."/>
            <person name="Sun H."/>
            <person name="Tritt A."/>
            <person name="Yoshinaga Y."/>
            <person name="Zwiers L.-H."/>
            <person name="Turgeon B."/>
            <person name="Goodwin S."/>
            <person name="Spatafora J."/>
            <person name="Crous P."/>
            <person name="Grigoriev I."/>
        </authorList>
    </citation>
    <scope>NUCLEOTIDE SEQUENCE</scope>
    <source>
        <strain evidence="2">CBS 627.86</strain>
    </source>
</reference>
<dbReference type="Gene3D" id="3.40.50.720">
    <property type="entry name" value="NAD(P)-binding Rossmann-like Domain"/>
    <property type="match status" value="1"/>
</dbReference>
<dbReference type="InterPro" id="IPR013154">
    <property type="entry name" value="ADH-like_N"/>
</dbReference>
<dbReference type="InterPro" id="IPR011032">
    <property type="entry name" value="GroES-like_sf"/>
</dbReference>
<dbReference type="PANTHER" id="PTHR45033:SF3">
    <property type="entry name" value="DEHYDROGENASE, PUTATIVE (AFU_ORTHOLOGUE AFUA_2G13270)-RELATED"/>
    <property type="match status" value="1"/>
</dbReference>
<evidence type="ECO:0000313" key="3">
    <source>
        <dbReference type="Proteomes" id="UP000799770"/>
    </source>
</evidence>
<dbReference type="EMBL" id="ML977315">
    <property type="protein sequence ID" value="KAF2119651.1"/>
    <property type="molecule type" value="Genomic_DNA"/>
</dbReference>
<dbReference type="Pfam" id="PF08240">
    <property type="entry name" value="ADH_N"/>
    <property type="match status" value="1"/>
</dbReference>
<dbReference type="AlphaFoldDB" id="A0A6A5ZN59"/>
<dbReference type="SUPFAM" id="SSF51735">
    <property type="entry name" value="NAD(P)-binding Rossmann-fold domains"/>
    <property type="match status" value="1"/>
</dbReference>
<organism evidence="2 3">
    <name type="scientific">Lophiotrema nucula</name>
    <dbReference type="NCBI Taxonomy" id="690887"/>
    <lineage>
        <taxon>Eukaryota</taxon>
        <taxon>Fungi</taxon>
        <taxon>Dikarya</taxon>
        <taxon>Ascomycota</taxon>
        <taxon>Pezizomycotina</taxon>
        <taxon>Dothideomycetes</taxon>
        <taxon>Pleosporomycetidae</taxon>
        <taxon>Pleosporales</taxon>
        <taxon>Lophiotremataceae</taxon>
        <taxon>Lophiotrema</taxon>
    </lineage>
</organism>
<dbReference type="SUPFAM" id="SSF50129">
    <property type="entry name" value="GroES-like"/>
    <property type="match status" value="1"/>
</dbReference>
<dbReference type="Proteomes" id="UP000799770">
    <property type="component" value="Unassembled WGS sequence"/>
</dbReference>
<evidence type="ECO:0000259" key="1">
    <source>
        <dbReference type="SMART" id="SM00829"/>
    </source>
</evidence>
<keyword evidence="3" id="KW-1185">Reference proteome</keyword>
<feature type="domain" description="Enoyl reductase (ER)" evidence="1">
    <location>
        <begin position="21"/>
        <end position="355"/>
    </location>
</feature>
<dbReference type="Pfam" id="PF00107">
    <property type="entry name" value="ADH_zinc_N"/>
    <property type="match status" value="1"/>
</dbReference>
<dbReference type="CDD" id="cd08276">
    <property type="entry name" value="MDR7"/>
    <property type="match status" value="1"/>
</dbReference>
<dbReference type="GO" id="GO:0016491">
    <property type="term" value="F:oxidoreductase activity"/>
    <property type="evidence" value="ECO:0007669"/>
    <property type="project" value="InterPro"/>
</dbReference>